<keyword evidence="3" id="KW-1185">Reference proteome</keyword>
<accession>A0ABX7MWN8</accession>
<gene>
    <name evidence="2" type="ORF">JY572_20500</name>
</gene>
<dbReference type="Proteomes" id="UP000663090">
    <property type="component" value="Chromosome"/>
</dbReference>
<dbReference type="PROSITE" id="PS51257">
    <property type="entry name" value="PROKAR_LIPOPROTEIN"/>
    <property type="match status" value="1"/>
</dbReference>
<feature type="chain" id="PRO_5046523421" description="Lipoprotein" evidence="1">
    <location>
        <begin position="31"/>
        <end position="128"/>
    </location>
</feature>
<name>A0ABX7MWN8_9BACT</name>
<evidence type="ECO:0000256" key="1">
    <source>
        <dbReference type="SAM" id="SignalP"/>
    </source>
</evidence>
<dbReference type="RefSeq" id="WP_206712579.1">
    <property type="nucleotide sequence ID" value="NZ_CP071091.1"/>
</dbReference>
<dbReference type="EMBL" id="CP071091">
    <property type="protein sequence ID" value="QSQ10814.1"/>
    <property type="molecule type" value="Genomic_DNA"/>
</dbReference>
<evidence type="ECO:0000313" key="2">
    <source>
        <dbReference type="EMBL" id="QSQ10814.1"/>
    </source>
</evidence>
<evidence type="ECO:0000313" key="3">
    <source>
        <dbReference type="Proteomes" id="UP000663090"/>
    </source>
</evidence>
<evidence type="ECO:0008006" key="4">
    <source>
        <dbReference type="Google" id="ProtNLM"/>
    </source>
</evidence>
<feature type="signal peptide" evidence="1">
    <location>
        <begin position="1"/>
        <end position="30"/>
    </location>
</feature>
<sequence>MRFLPSTLSWSAVSCLILSAVMLAASPARAESSEEAVCGGESRSAERVQGLYCYESDCIWDSDCWNACPSARSTYCDGNNVCVHELGGGGGGGGGGGPTCEMRDCYDDSQCECNGRPGSCGSDGTCSY</sequence>
<keyword evidence="1" id="KW-0732">Signal</keyword>
<proteinExistence type="predicted"/>
<reference evidence="2 3" key="1">
    <citation type="submission" date="2021-02" db="EMBL/GenBank/DDBJ databases">
        <title>De Novo genome assembly of isolated myxobacteria.</title>
        <authorList>
            <person name="Stevens D.C."/>
        </authorList>
    </citation>
    <scope>NUCLEOTIDE SEQUENCE [LARGE SCALE GENOMIC DNA]</scope>
    <source>
        <strain evidence="2 3">SCHIC003</strain>
    </source>
</reference>
<organism evidence="2 3">
    <name type="scientific">Myxococcus landrumensis</name>
    <dbReference type="NCBI Taxonomy" id="2813577"/>
    <lineage>
        <taxon>Bacteria</taxon>
        <taxon>Pseudomonadati</taxon>
        <taxon>Myxococcota</taxon>
        <taxon>Myxococcia</taxon>
        <taxon>Myxococcales</taxon>
        <taxon>Cystobacterineae</taxon>
        <taxon>Myxococcaceae</taxon>
        <taxon>Myxococcus</taxon>
    </lineage>
</organism>
<protein>
    <recommendedName>
        <fullName evidence="4">Lipoprotein</fullName>
    </recommendedName>
</protein>